<evidence type="ECO:0000256" key="1">
    <source>
        <dbReference type="SAM" id="Phobius"/>
    </source>
</evidence>
<keyword evidence="1" id="KW-1133">Transmembrane helix</keyword>
<evidence type="ECO:0000313" key="3">
    <source>
        <dbReference type="Proteomes" id="UP001224926"/>
    </source>
</evidence>
<keyword evidence="2" id="KW-0614">Plasmid</keyword>
<sequence length="53" mass="5799">MTSIKPQSGIQLIIIIGAGFLFVGTMPNLGMMLLTLGVGFWVLYNIINIGRQF</sequence>
<dbReference type="EMBL" id="CP101875">
    <property type="protein sequence ID" value="WMT10357.1"/>
    <property type="molecule type" value="Genomic_DNA"/>
</dbReference>
<keyword evidence="1" id="KW-0472">Membrane</keyword>
<accession>A0AAF0PF88</accession>
<organism evidence="2 3">
    <name type="scientific">Natrinema thermotolerans</name>
    <dbReference type="NCBI Taxonomy" id="121872"/>
    <lineage>
        <taxon>Archaea</taxon>
        <taxon>Methanobacteriati</taxon>
        <taxon>Methanobacteriota</taxon>
        <taxon>Stenosarchaea group</taxon>
        <taxon>Halobacteria</taxon>
        <taxon>Halobacteriales</taxon>
        <taxon>Natrialbaceae</taxon>
        <taxon>Natrinema</taxon>
    </lineage>
</organism>
<name>A0AAF0PF88_9EURY</name>
<reference evidence="2 3" key="1">
    <citation type="submission" date="2022-07" db="EMBL/GenBank/DDBJ databases">
        <title>Two temperate virus in Haloterrigena jeotgali A29.</title>
        <authorList>
            <person name="Deng X."/>
        </authorList>
    </citation>
    <scope>NUCLEOTIDE SEQUENCE [LARGE SCALE GENOMIC DNA]</scope>
    <source>
        <strain evidence="2 3">A29</strain>
        <plasmid evidence="2 3">unnamed2</plasmid>
    </source>
</reference>
<keyword evidence="3" id="KW-1185">Reference proteome</keyword>
<proteinExistence type="predicted"/>
<keyword evidence="1" id="KW-0812">Transmembrane</keyword>
<dbReference type="GeneID" id="84216791"/>
<feature type="transmembrane region" description="Helical" evidence="1">
    <location>
        <begin position="12"/>
        <end position="44"/>
    </location>
</feature>
<gene>
    <name evidence="2" type="ORF">NP511_22595</name>
</gene>
<dbReference type="Proteomes" id="UP001224926">
    <property type="component" value="Plasmid unnamed2"/>
</dbReference>
<dbReference type="RefSeq" id="WP_158413770.1">
    <property type="nucleotide sequence ID" value="NZ_CP101875.1"/>
</dbReference>
<dbReference type="AlphaFoldDB" id="A0AAF0PF88"/>
<evidence type="ECO:0000313" key="2">
    <source>
        <dbReference type="EMBL" id="WMT10357.1"/>
    </source>
</evidence>
<geneLocation type="plasmid" evidence="2 3">
    <name>unnamed2</name>
</geneLocation>
<protein>
    <submittedName>
        <fullName evidence="2">Uncharacterized protein</fullName>
    </submittedName>
</protein>